<dbReference type="AlphaFoldDB" id="U5H3X8"/>
<evidence type="ECO:0000313" key="3">
    <source>
        <dbReference type="EnsemblFungi" id="MVLG_02031T0"/>
    </source>
</evidence>
<reference evidence="2 4" key="3">
    <citation type="journal article" date="2015" name="BMC Genomics">
        <title>Sex and parasites: genomic and transcriptomic analysis of Microbotryum lychnidis-dioicae, the biotrophic and plant-castrating anther smut fungus.</title>
        <authorList>
            <person name="Perlin M.H."/>
            <person name="Amselem J."/>
            <person name="Fontanillas E."/>
            <person name="Toh S.S."/>
            <person name="Chen Z."/>
            <person name="Goldberg J."/>
            <person name="Duplessis S."/>
            <person name="Henrissat B."/>
            <person name="Young S."/>
            <person name="Zeng Q."/>
            <person name="Aguileta G."/>
            <person name="Petit E."/>
            <person name="Badouin H."/>
            <person name="Andrews J."/>
            <person name="Razeeq D."/>
            <person name="Gabaldon T."/>
            <person name="Quesneville H."/>
            <person name="Giraud T."/>
            <person name="Hood M.E."/>
            <person name="Schultz D.J."/>
            <person name="Cuomo C.A."/>
        </authorList>
    </citation>
    <scope>NUCLEOTIDE SEQUENCE [LARGE SCALE GENOMIC DNA]</scope>
    <source>
        <strain evidence="2">P1A1 Lamole</strain>
        <strain evidence="4">p1A1 Lamole</strain>
    </source>
</reference>
<protein>
    <submittedName>
        <fullName evidence="2 3">Uncharacterized protein</fullName>
    </submittedName>
</protein>
<dbReference type="EMBL" id="AEIJ01000203">
    <property type="status" value="NOT_ANNOTATED_CDS"/>
    <property type="molecule type" value="Genomic_DNA"/>
</dbReference>
<dbReference type="HOGENOM" id="CLU_2672950_0_0_1"/>
<dbReference type="InParanoid" id="U5H3X8"/>
<feature type="region of interest" description="Disordered" evidence="1">
    <location>
        <begin position="52"/>
        <end position="75"/>
    </location>
</feature>
<dbReference type="STRING" id="683840.U5H3X8"/>
<evidence type="ECO:0000313" key="2">
    <source>
        <dbReference type="EMBL" id="KDE07761.1"/>
    </source>
</evidence>
<name>U5H3X8_USTV1</name>
<dbReference type="Proteomes" id="UP000017200">
    <property type="component" value="Unassembled WGS sequence"/>
</dbReference>
<feature type="compositionally biased region" description="Basic and acidic residues" evidence="1">
    <location>
        <begin position="52"/>
        <end position="68"/>
    </location>
</feature>
<dbReference type="EMBL" id="GL541656">
    <property type="protein sequence ID" value="KDE07761.1"/>
    <property type="molecule type" value="Genomic_DNA"/>
</dbReference>
<reference evidence="2" key="2">
    <citation type="submission" date="2010-11" db="EMBL/GenBank/DDBJ databases">
        <authorList>
            <consortium name="The Broad Institute Genome Sequencing Platform"/>
            <person name="Earl A."/>
            <person name="Ward D."/>
            <person name="Feldgarden M."/>
            <person name="Gevers D."/>
            <person name="Butler R."/>
            <person name="Young S.K."/>
            <person name="Zeng Q."/>
            <person name="Gargeya S."/>
            <person name="Fitzgerald M."/>
            <person name="Haas B."/>
            <person name="Abouelleil A."/>
            <person name="Alvarado L."/>
            <person name="Arachchi H.M."/>
            <person name="Berlin A."/>
            <person name="Brown A."/>
            <person name="Chapman S.B."/>
            <person name="Chen Z."/>
            <person name="Dunbar C."/>
            <person name="Freedman E."/>
            <person name="Gearin G."/>
            <person name="Gellesch M."/>
            <person name="Goldberg J."/>
            <person name="Griggs A."/>
            <person name="Gujja S."/>
            <person name="Heilman E."/>
            <person name="Heiman D."/>
            <person name="Howarth C."/>
            <person name="Larson L."/>
            <person name="Lui A."/>
            <person name="MacDonald P.J.P."/>
            <person name="Mehta T."/>
            <person name="Montmayeur A."/>
            <person name="Murphy C."/>
            <person name="Neiman D."/>
            <person name="Pearson M."/>
            <person name="Priest M."/>
            <person name="Roberts A."/>
            <person name="Saif S."/>
            <person name="Shea T."/>
            <person name="Shenoy N."/>
            <person name="Sisk P."/>
            <person name="Stolte C."/>
            <person name="Sykes S."/>
            <person name="White J."/>
            <person name="Yandava C."/>
            <person name="Wortman J."/>
            <person name="Nusbaum C."/>
            <person name="Birren B."/>
        </authorList>
    </citation>
    <scope>NUCLEOTIDE SEQUENCE</scope>
    <source>
        <strain evidence="2">P1A1 Lamole</strain>
    </source>
</reference>
<proteinExistence type="predicted"/>
<accession>U5H3X8</accession>
<evidence type="ECO:0000313" key="4">
    <source>
        <dbReference type="Proteomes" id="UP000017200"/>
    </source>
</evidence>
<feature type="region of interest" description="Disordered" evidence="1">
    <location>
        <begin position="1"/>
        <end position="36"/>
    </location>
</feature>
<gene>
    <name evidence="2" type="ORF">MVLG_02031</name>
</gene>
<feature type="compositionally biased region" description="Gly residues" evidence="1">
    <location>
        <begin position="1"/>
        <end position="14"/>
    </location>
</feature>
<sequence length="75" mass="7438">MTSGVSGAGAGAGAGAPIAETTSTSSASLVAQAQAPPVTRRASALGIVRKRSVTDAAKEAVDEVERRYHPMSQAA</sequence>
<organism evidence="2">
    <name type="scientific">Microbotryum lychnidis-dioicae (strain p1A1 Lamole / MvSl-1064)</name>
    <name type="common">Anther smut fungus</name>
    <dbReference type="NCBI Taxonomy" id="683840"/>
    <lineage>
        <taxon>Eukaryota</taxon>
        <taxon>Fungi</taxon>
        <taxon>Dikarya</taxon>
        <taxon>Basidiomycota</taxon>
        <taxon>Pucciniomycotina</taxon>
        <taxon>Microbotryomycetes</taxon>
        <taxon>Microbotryales</taxon>
        <taxon>Microbotryaceae</taxon>
        <taxon>Microbotryum</taxon>
    </lineage>
</organism>
<reference evidence="4" key="1">
    <citation type="submission" date="2010-11" db="EMBL/GenBank/DDBJ databases">
        <title>The genome sequence of Microbotryum violaceum strain p1A1 Lamole.</title>
        <authorList>
            <person name="Cuomo C."/>
            <person name="Perlin M."/>
            <person name="Young S.K."/>
            <person name="Zeng Q."/>
            <person name="Gargeya S."/>
            <person name="Alvarado L."/>
            <person name="Berlin A."/>
            <person name="Chapman S.B."/>
            <person name="Chen Z."/>
            <person name="Freedman E."/>
            <person name="Gellesch M."/>
            <person name="Goldberg J."/>
            <person name="Griggs A."/>
            <person name="Gujja S."/>
            <person name="Heilman E."/>
            <person name="Heiman D."/>
            <person name="Howarth C."/>
            <person name="Mehta T."/>
            <person name="Neiman D."/>
            <person name="Pearson M."/>
            <person name="Roberts A."/>
            <person name="Saif S."/>
            <person name="Shea T."/>
            <person name="Shenoy N."/>
            <person name="Sisk P."/>
            <person name="Stolte C."/>
            <person name="Sykes S."/>
            <person name="White J."/>
            <person name="Yandava C."/>
            <person name="Haas B."/>
            <person name="Nusbaum C."/>
            <person name="Birren B."/>
        </authorList>
    </citation>
    <scope>NUCLEOTIDE SEQUENCE [LARGE SCALE GENOMIC DNA]</scope>
    <source>
        <strain evidence="4">p1A1 Lamole</strain>
    </source>
</reference>
<feature type="compositionally biased region" description="Polar residues" evidence="1">
    <location>
        <begin position="20"/>
        <end position="31"/>
    </location>
</feature>
<dbReference type="EnsemblFungi" id="MVLG_02031T0">
    <property type="protein sequence ID" value="MVLG_02031T0"/>
    <property type="gene ID" value="MVLG_02031"/>
</dbReference>
<reference evidence="3" key="4">
    <citation type="submission" date="2015-06" db="UniProtKB">
        <authorList>
            <consortium name="EnsemblFungi"/>
        </authorList>
    </citation>
    <scope>IDENTIFICATION</scope>
</reference>
<evidence type="ECO:0000256" key="1">
    <source>
        <dbReference type="SAM" id="MobiDB-lite"/>
    </source>
</evidence>
<keyword evidence="4" id="KW-1185">Reference proteome</keyword>